<gene>
    <name evidence="1" type="ORF">THAOC_28182</name>
</gene>
<dbReference type="AlphaFoldDB" id="K0S0W0"/>
<organism evidence="1 2">
    <name type="scientific">Thalassiosira oceanica</name>
    <name type="common">Marine diatom</name>
    <dbReference type="NCBI Taxonomy" id="159749"/>
    <lineage>
        <taxon>Eukaryota</taxon>
        <taxon>Sar</taxon>
        <taxon>Stramenopiles</taxon>
        <taxon>Ochrophyta</taxon>
        <taxon>Bacillariophyta</taxon>
        <taxon>Coscinodiscophyceae</taxon>
        <taxon>Thalassiosirophycidae</taxon>
        <taxon>Thalassiosirales</taxon>
        <taxon>Thalassiosiraceae</taxon>
        <taxon>Thalassiosira</taxon>
    </lineage>
</organism>
<dbReference type="EMBL" id="AGNL01039640">
    <property type="protein sequence ID" value="EJK52527.1"/>
    <property type="molecule type" value="Genomic_DNA"/>
</dbReference>
<reference evidence="1 2" key="1">
    <citation type="journal article" date="2012" name="Genome Biol.">
        <title>Genome and low-iron response of an oceanic diatom adapted to chronic iron limitation.</title>
        <authorList>
            <person name="Lommer M."/>
            <person name="Specht M."/>
            <person name="Roy A.S."/>
            <person name="Kraemer L."/>
            <person name="Andreson R."/>
            <person name="Gutowska M.A."/>
            <person name="Wolf J."/>
            <person name="Bergner S.V."/>
            <person name="Schilhabel M.B."/>
            <person name="Klostermeier U.C."/>
            <person name="Beiko R.G."/>
            <person name="Rosenstiel P."/>
            <person name="Hippler M."/>
            <person name="Laroche J."/>
        </authorList>
    </citation>
    <scope>NUCLEOTIDE SEQUENCE [LARGE SCALE GENOMIC DNA]</scope>
    <source>
        <strain evidence="1 2">CCMP1005</strain>
    </source>
</reference>
<dbReference type="OrthoDB" id="38169at2759"/>
<comment type="caution">
    <text evidence="1">The sequence shown here is derived from an EMBL/GenBank/DDBJ whole genome shotgun (WGS) entry which is preliminary data.</text>
</comment>
<dbReference type="Proteomes" id="UP000266841">
    <property type="component" value="Unassembled WGS sequence"/>
</dbReference>
<evidence type="ECO:0000313" key="2">
    <source>
        <dbReference type="Proteomes" id="UP000266841"/>
    </source>
</evidence>
<accession>K0S0W0</accession>
<proteinExistence type="predicted"/>
<feature type="non-terminal residue" evidence="1">
    <location>
        <position position="1"/>
    </location>
</feature>
<dbReference type="InterPro" id="IPR027417">
    <property type="entry name" value="P-loop_NTPase"/>
</dbReference>
<dbReference type="Gene3D" id="3.40.50.300">
    <property type="entry name" value="P-loop containing nucleotide triphosphate hydrolases"/>
    <property type="match status" value="1"/>
</dbReference>
<name>K0S0W0_THAOC</name>
<protein>
    <submittedName>
        <fullName evidence="1">Uncharacterized protein</fullName>
    </submittedName>
</protein>
<sequence length="63" mass="7314">RSLDDQRERLVKRHLETWSVEKTRMFGEGEVGAGVKADSNDMLNLLWIDDMSRKHADLIIDSE</sequence>
<evidence type="ECO:0000313" key="1">
    <source>
        <dbReference type="EMBL" id="EJK52527.1"/>
    </source>
</evidence>
<keyword evidence="2" id="KW-1185">Reference proteome</keyword>